<dbReference type="InterPro" id="IPR017907">
    <property type="entry name" value="Znf_RING_CS"/>
</dbReference>
<name>A0ABR2ZPV8_9AGAR</name>
<feature type="region of interest" description="Disordered" evidence="11">
    <location>
        <begin position="49"/>
        <end position="94"/>
    </location>
</feature>
<dbReference type="InterPro" id="IPR002867">
    <property type="entry name" value="IBR_dom"/>
</dbReference>
<keyword evidence="4 9" id="KW-0479">Metal-binding</keyword>
<protein>
    <recommendedName>
        <fullName evidence="2">RBR-type E3 ubiquitin transferase</fullName>
        <ecNumber evidence="2">2.3.2.31</ecNumber>
    </recommendedName>
</protein>
<keyword evidence="10" id="KW-0175">Coiled coil</keyword>
<feature type="compositionally biased region" description="Basic and acidic residues" evidence="11">
    <location>
        <begin position="161"/>
        <end position="189"/>
    </location>
</feature>
<dbReference type="Gene3D" id="1.20.120.1750">
    <property type="match status" value="1"/>
</dbReference>
<dbReference type="Pfam" id="PF26200">
    <property type="entry name" value="Rcat_RNF216"/>
    <property type="match status" value="1"/>
</dbReference>
<feature type="domain" description="RING-type" evidence="14">
    <location>
        <begin position="757"/>
        <end position="975"/>
    </location>
</feature>
<feature type="region of interest" description="Disordered" evidence="11">
    <location>
        <begin position="1"/>
        <end position="29"/>
    </location>
</feature>
<dbReference type="Pfam" id="PF01485">
    <property type="entry name" value="IBR"/>
    <property type="match status" value="1"/>
</dbReference>
<evidence type="ECO:0000256" key="4">
    <source>
        <dbReference type="ARBA" id="ARBA00022723"/>
    </source>
</evidence>
<dbReference type="Pfam" id="PF13445">
    <property type="entry name" value="zf-RING_UBOX"/>
    <property type="match status" value="1"/>
</dbReference>
<keyword evidence="6 9" id="KW-0863">Zinc-finger</keyword>
<dbReference type="Gene3D" id="3.30.1370.210">
    <property type="match status" value="1"/>
</dbReference>
<keyword evidence="3" id="KW-0808">Transferase</keyword>
<feature type="zinc finger region" description="C3H1-type" evidence="9">
    <location>
        <begin position="29"/>
        <end position="56"/>
    </location>
</feature>
<evidence type="ECO:0000256" key="11">
    <source>
        <dbReference type="SAM" id="MobiDB-lite"/>
    </source>
</evidence>
<dbReference type="SUPFAM" id="SSF57850">
    <property type="entry name" value="RING/U-box"/>
    <property type="match status" value="2"/>
</dbReference>
<feature type="zinc finger region" description="C3H1-type" evidence="9">
    <location>
        <begin position="94"/>
        <end position="121"/>
    </location>
</feature>
<dbReference type="InterPro" id="IPR044066">
    <property type="entry name" value="TRIAD_supradom"/>
</dbReference>
<dbReference type="InterPro" id="IPR013083">
    <property type="entry name" value="Znf_RING/FYVE/PHD"/>
</dbReference>
<dbReference type="PROSITE" id="PS51873">
    <property type="entry name" value="TRIAD"/>
    <property type="match status" value="1"/>
</dbReference>
<dbReference type="SMART" id="SM00356">
    <property type="entry name" value="ZnF_C3H1"/>
    <property type="match status" value="2"/>
</dbReference>
<sequence>MSTPQSKNPQHKPPPAQPSPSNASTSLSESQQQICSFFLKGRCKYGEKCKKGHGPISSQATQSKMTIGTMPPTQTSATANHDPMTSTSTGRPDRSQTRACIHWSRGVCWHGDKCKYRHDCEQKAGVNAVDGASVPATERQEGKKRRGRGAVSKKNAIIQGEQDRARQEAEEKQLQDEEERSLRELDEQKRKEAEEIERIRREVEEARRERAEAERRKAEVAAERERVKRLREAERERIRQEAERRAQQLRADEEERREERNRLDEAKTVQHLVLGSTIVKFGAGVNIERIVTGFDSCRVRVSNLPPDAKPNEVCGLLRDQGIEEEAFQLVNLKMWKGKKEANFIVEDERGRALALGIDGIDFRGQTLGVEASDSGTLQGMNSNNSAVLSISWRIPSSRFVVHYYSSSPGDVALKKDTFNGHTLHGRKIRVEGNRLPGRQTFEPYSLLVSGVSITTSIEDIRDLFEAFSVRKLPSSEYNEDIAEHWLRSHVRALIPGSPVEFEASQFNPAYGNRPMKVQFRTWEVAKKVHDELSGKKFPSIGNSTFRLWLPDPYQITIPMQQYRAQKKQWDAFVDGTKDRKESVLHVRLLDDKAILRVGGDDMKAVGMLKVRVESLVAGETLQDMWHVWFGSSAGQTFLGKVLTDTGAYVRHDWRLRAVKAFGDPAAISRAKTMMMEEMERLSGLEHTEMLKRQSIRFFVERGVATLKEAFGDDNVTLDISSSPVRITIRGGEEARHLLRKLIDESLFNVMTDFSTASESSCPICLTEVSNPVKLGCGHEYCTACLRHFFTADIKNFPIACVGDEATCMKPIALPTIQKFLTQSQFNTLLETAFTTHVERNPQTYRYCNTPDCRQIYGCVSNSSTTASTTASRCPSCLATVCTKCHEEAHDGMTCEERRIQADPAEQERLNDAWARDAGVKRCPSCRVWIEKTEGCNHMSCRCGAHICWVCMGTFDAETIYTHMNAAHGGIYERREGRLAAGNEDVDIGEQVQAFREYEAQRDWRPGVNQYFAQVEALRADAERVRRAHLERQRAEALRAQRDVEAMRQAYRNQMAREEAQQRERLRRGQAEQDRQGGWCVVM</sequence>
<dbReference type="Proteomes" id="UP001437256">
    <property type="component" value="Unassembled WGS sequence"/>
</dbReference>
<keyword evidence="8 9" id="KW-0862">Zinc</keyword>
<feature type="compositionally biased region" description="Polar residues" evidence="11">
    <location>
        <begin position="56"/>
        <end position="90"/>
    </location>
</feature>
<dbReference type="SUPFAM" id="SSF54928">
    <property type="entry name" value="RNA-binding domain, RBD"/>
    <property type="match status" value="1"/>
</dbReference>
<feature type="domain" description="RING-type" evidence="12">
    <location>
        <begin position="761"/>
        <end position="800"/>
    </location>
</feature>
<accession>A0ABR2ZPV8</accession>
<dbReference type="InterPro" id="IPR000571">
    <property type="entry name" value="Znf_CCCH"/>
</dbReference>
<evidence type="ECO:0000256" key="7">
    <source>
        <dbReference type="ARBA" id="ARBA00022786"/>
    </source>
</evidence>
<evidence type="ECO:0000313" key="16">
    <source>
        <dbReference type="Proteomes" id="UP001437256"/>
    </source>
</evidence>
<feature type="domain" description="C3H1-type" evidence="13">
    <location>
        <begin position="94"/>
        <end position="121"/>
    </location>
</feature>
<keyword evidence="7" id="KW-0833">Ubl conjugation pathway</keyword>
<evidence type="ECO:0000256" key="9">
    <source>
        <dbReference type="PROSITE-ProRule" id="PRU00723"/>
    </source>
</evidence>
<proteinExistence type="predicted"/>
<evidence type="ECO:0000259" key="12">
    <source>
        <dbReference type="PROSITE" id="PS50089"/>
    </source>
</evidence>
<evidence type="ECO:0000256" key="1">
    <source>
        <dbReference type="ARBA" id="ARBA00001798"/>
    </source>
</evidence>
<feature type="region of interest" description="Disordered" evidence="11">
    <location>
        <begin position="131"/>
        <end position="189"/>
    </location>
</feature>
<evidence type="ECO:0000256" key="8">
    <source>
        <dbReference type="ARBA" id="ARBA00022833"/>
    </source>
</evidence>
<gene>
    <name evidence="15" type="ORF">AAF712_009735</name>
</gene>
<dbReference type="InterPro" id="IPR035979">
    <property type="entry name" value="RBD_domain_sf"/>
</dbReference>
<reference evidence="15 16" key="1">
    <citation type="submission" date="2024-05" db="EMBL/GenBank/DDBJ databases">
        <title>A draft genome resource for the thread blight pathogen Marasmius tenuissimus strain MS-2.</title>
        <authorList>
            <person name="Yulfo-Soto G.E."/>
            <person name="Baruah I.K."/>
            <person name="Amoako-Attah I."/>
            <person name="Bukari Y."/>
            <person name="Meinhardt L.W."/>
            <person name="Bailey B.A."/>
            <person name="Cohen S.P."/>
        </authorList>
    </citation>
    <scope>NUCLEOTIDE SEQUENCE [LARGE SCALE GENOMIC DNA]</scope>
    <source>
        <strain evidence="15 16">MS-2</strain>
    </source>
</reference>
<dbReference type="CDD" id="cd20335">
    <property type="entry name" value="BRcat_RBR"/>
    <property type="match status" value="1"/>
</dbReference>
<dbReference type="EMBL" id="JBBXMP010000083">
    <property type="protein sequence ID" value="KAL0063340.1"/>
    <property type="molecule type" value="Genomic_DNA"/>
</dbReference>
<evidence type="ECO:0000256" key="10">
    <source>
        <dbReference type="SAM" id="Coils"/>
    </source>
</evidence>
<evidence type="ECO:0000256" key="3">
    <source>
        <dbReference type="ARBA" id="ARBA00022679"/>
    </source>
</evidence>
<keyword evidence="5" id="KW-0677">Repeat</keyword>
<evidence type="ECO:0000313" key="15">
    <source>
        <dbReference type="EMBL" id="KAL0063340.1"/>
    </source>
</evidence>
<dbReference type="PROSITE" id="PS50103">
    <property type="entry name" value="ZF_C3H1"/>
    <property type="match status" value="2"/>
</dbReference>
<dbReference type="EC" id="2.3.2.31" evidence="2"/>
<organism evidence="15 16">
    <name type="scientific">Marasmius tenuissimus</name>
    <dbReference type="NCBI Taxonomy" id="585030"/>
    <lineage>
        <taxon>Eukaryota</taxon>
        <taxon>Fungi</taxon>
        <taxon>Dikarya</taxon>
        <taxon>Basidiomycota</taxon>
        <taxon>Agaricomycotina</taxon>
        <taxon>Agaricomycetes</taxon>
        <taxon>Agaricomycetidae</taxon>
        <taxon>Agaricales</taxon>
        <taxon>Marasmiineae</taxon>
        <taxon>Marasmiaceae</taxon>
        <taxon>Marasmius</taxon>
    </lineage>
</organism>
<evidence type="ECO:0000259" key="13">
    <source>
        <dbReference type="PROSITE" id="PS50103"/>
    </source>
</evidence>
<comment type="caution">
    <text evidence="15">The sequence shown here is derived from an EMBL/GenBank/DDBJ whole genome shotgun (WGS) entry which is preliminary data.</text>
</comment>
<dbReference type="PANTHER" id="PTHR11685">
    <property type="entry name" value="RBR FAMILY RING FINGER AND IBR DOMAIN-CONTAINING"/>
    <property type="match status" value="1"/>
</dbReference>
<feature type="domain" description="C3H1-type" evidence="13">
    <location>
        <begin position="29"/>
        <end position="56"/>
    </location>
</feature>
<keyword evidence="16" id="KW-1185">Reference proteome</keyword>
<dbReference type="Pfam" id="PF00642">
    <property type="entry name" value="zf-CCCH"/>
    <property type="match status" value="1"/>
</dbReference>
<evidence type="ECO:0000256" key="6">
    <source>
        <dbReference type="ARBA" id="ARBA00022771"/>
    </source>
</evidence>
<dbReference type="Gene3D" id="3.30.40.10">
    <property type="entry name" value="Zinc/RING finger domain, C3HC4 (zinc finger)"/>
    <property type="match status" value="1"/>
</dbReference>
<dbReference type="SMART" id="SM00184">
    <property type="entry name" value="RING"/>
    <property type="match status" value="1"/>
</dbReference>
<dbReference type="PROSITE" id="PS50089">
    <property type="entry name" value="ZF_RING_2"/>
    <property type="match status" value="1"/>
</dbReference>
<evidence type="ECO:0000256" key="5">
    <source>
        <dbReference type="ARBA" id="ARBA00022737"/>
    </source>
</evidence>
<evidence type="ECO:0000259" key="14">
    <source>
        <dbReference type="PROSITE" id="PS51873"/>
    </source>
</evidence>
<dbReference type="InterPro" id="IPR031127">
    <property type="entry name" value="E3_UB_ligase_RBR"/>
</dbReference>
<evidence type="ECO:0000256" key="2">
    <source>
        <dbReference type="ARBA" id="ARBA00012251"/>
    </source>
</evidence>
<comment type="catalytic activity">
    <reaction evidence="1">
        <text>[E2 ubiquitin-conjugating enzyme]-S-ubiquitinyl-L-cysteine + [acceptor protein]-L-lysine = [E2 ubiquitin-conjugating enzyme]-L-cysteine + [acceptor protein]-N(6)-ubiquitinyl-L-lysine.</text>
        <dbReference type="EC" id="2.3.2.31"/>
    </reaction>
</comment>
<dbReference type="InterPro" id="IPR001841">
    <property type="entry name" value="Znf_RING"/>
</dbReference>
<dbReference type="SMART" id="SM00647">
    <property type="entry name" value="IBR"/>
    <property type="match status" value="2"/>
</dbReference>
<dbReference type="PROSITE" id="PS00518">
    <property type="entry name" value="ZF_RING_1"/>
    <property type="match status" value="1"/>
</dbReference>
<dbReference type="InterPro" id="IPR027370">
    <property type="entry name" value="Znf-RING_euk"/>
</dbReference>
<dbReference type="CDD" id="cd22585">
    <property type="entry name" value="Rcat_RBR_DEAH12-like"/>
    <property type="match status" value="1"/>
</dbReference>
<feature type="coiled-coil region" evidence="10">
    <location>
        <begin position="1007"/>
        <end position="1060"/>
    </location>
</feature>